<comment type="caution">
    <text evidence="1">The sequence shown here is derived from an EMBL/GenBank/DDBJ whole genome shotgun (WGS) entry which is preliminary data.</text>
</comment>
<accession>A0A7W2I3K5</accession>
<dbReference type="EMBL" id="JACDTZ010000001">
    <property type="protein sequence ID" value="MBA5244158.1"/>
    <property type="molecule type" value="Genomic_DNA"/>
</dbReference>
<keyword evidence="2" id="KW-1185">Reference proteome</keyword>
<name>A0A7W2I3K5_9CORY</name>
<protein>
    <submittedName>
        <fullName evidence="1">DUF3800 domain-containing protein</fullName>
    </submittedName>
</protein>
<sequence length="301" mass="34165">MLLAYLDEIGAPGAFVSPSHPRFADSPAFGYGGFIIPEDKARVFGAYFAEAKKRLFKNEIPEGQDPGRWEKKGASLLYARVCEERPQNLRVFNSLIGSLRGMGGHLFYYVDEKPVGTPKQTNTGPAEFERREQSAMYEALNRIARHADKADQSVMVMMDQINEKSRKQRLPQMYAHILGRAADFEEMRRIIEPPMHIDSTLSANIQFADWVCALVKRAVESQLVPNSRYEWLAESKQISAARGAFTYESKLHLFERGIPDLVHSDILDPRRPVINDPSMLTPENRRKLEQVRVAAVRAKNS</sequence>
<dbReference type="RefSeq" id="WP_181888815.1">
    <property type="nucleotide sequence ID" value="NZ_CAUPJD010000033.1"/>
</dbReference>
<gene>
    <name evidence="1" type="ORF">H0193_04885</name>
</gene>
<dbReference type="InterPro" id="IPR024524">
    <property type="entry name" value="DUF3800"/>
</dbReference>
<evidence type="ECO:0000313" key="2">
    <source>
        <dbReference type="Proteomes" id="UP000523682"/>
    </source>
</evidence>
<reference evidence="1 2" key="1">
    <citation type="submission" date="2020-07" db="EMBL/GenBank/DDBJ databases">
        <title>Draft genome and description of Corynebacterium haemomassiliense strain Marseile-Q3615 sp. nov.</title>
        <authorList>
            <person name="Boxberger M."/>
            <person name="La Scola B."/>
        </authorList>
    </citation>
    <scope>NUCLEOTIDE SEQUENCE [LARGE SCALE GENOMIC DNA]</scope>
    <source>
        <strain evidence="1 2">Marseille-Q3615</strain>
    </source>
</reference>
<organism evidence="1 2">
    <name type="scientific">Corynebacterium haemomassiliense</name>
    <dbReference type="NCBI Taxonomy" id="2754726"/>
    <lineage>
        <taxon>Bacteria</taxon>
        <taxon>Bacillati</taxon>
        <taxon>Actinomycetota</taxon>
        <taxon>Actinomycetes</taxon>
        <taxon>Mycobacteriales</taxon>
        <taxon>Corynebacteriaceae</taxon>
        <taxon>Corynebacterium</taxon>
    </lineage>
</organism>
<dbReference type="Pfam" id="PF12686">
    <property type="entry name" value="DUF3800"/>
    <property type="match status" value="1"/>
</dbReference>
<evidence type="ECO:0000313" key="1">
    <source>
        <dbReference type="EMBL" id="MBA5244158.1"/>
    </source>
</evidence>
<dbReference type="Proteomes" id="UP000523682">
    <property type="component" value="Unassembled WGS sequence"/>
</dbReference>
<dbReference type="AlphaFoldDB" id="A0A7W2I3K5"/>
<proteinExistence type="predicted"/>